<dbReference type="GO" id="GO:0009279">
    <property type="term" value="C:cell outer membrane"/>
    <property type="evidence" value="ECO:0007669"/>
    <property type="project" value="UniProtKB-SubCell"/>
</dbReference>
<proteinExistence type="inferred from homology"/>
<comment type="subcellular location">
    <subcellularLocation>
        <location evidence="1">Cell outer membrane</location>
    </subcellularLocation>
</comment>
<evidence type="ECO:0000313" key="9">
    <source>
        <dbReference type="Proteomes" id="UP000679691"/>
    </source>
</evidence>
<keyword evidence="4" id="KW-0472">Membrane</keyword>
<keyword evidence="5" id="KW-0998">Cell outer membrane</keyword>
<organism evidence="8 9">
    <name type="scientific">Rhinopithecimicrobium faecis</name>
    <dbReference type="NCBI Taxonomy" id="2820698"/>
    <lineage>
        <taxon>Bacteria</taxon>
        <taxon>Pseudomonadati</taxon>
        <taxon>Bacteroidota</taxon>
        <taxon>Sphingobacteriia</taxon>
        <taxon>Sphingobacteriales</taxon>
        <taxon>Sphingobacteriaceae</taxon>
        <taxon>Rhinopithecimicrobium</taxon>
    </lineage>
</organism>
<feature type="domain" description="SusD-like N-terminal" evidence="7">
    <location>
        <begin position="100"/>
        <end position="218"/>
    </location>
</feature>
<accession>A0A8T4HBY9</accession>
<dbReference type="AlphaFoldDB" id="A0A8T4HBY9"/>
<evidence type="ECO:0000256" key="2">
    <source>
        <dbReference type="ARBA" id="ARBA00006275"/>
    </source>
</evidence>
<evidence type="ECO:0000256" key="3">
    <source>
        <dbReference type="ARBA" id="ARBA00022729"/>
    </source>
</evidence>
<dbReference type="PROSITE" id="PS51257">
    <property type="entry name" value="PROKAR_LIPOPROTEIN"/>
    <property type="match status" value="1"/>
</dbReference>
<name>A0A8T4HBY9_9SPHI</name>
<gene>
    <name evidence="8" type="ORF">J5U18_12210</name>
</gene>
<dbReference type="InterPro" id="IPR012944">
    <property type="entry name" value="SusD_RagB_dom"/>
</dbReference>
<feature type="domain" description="RagB/SusD" evidence="6">
    <location>
        <begin position="303"/>
        <end position="603"/>
    </location>
</feature>
<reference evidence="8" key="1">
    <citation type="submission" date="2021-03" db="EMBL/GenBank/DDBJ databases">
        <authorList>
            <person name="Lu T."/>
            <person name="Wang Q."/>
            <person name="Han X."/>
        </authorList>
    </citation>
    <scope>NUCLEOTIDE SEQUENCE</scope>
    <source>
        <strain evidence="8">WQ 2009</strain>
    </source>
</reference>
<comment type="caution">
    <text evidence="8">The sequence shown here is derived from an EMBL/GenBank/DDBJ whole genome shotgun (WGS) entry which is preliminary data.</text>
</comment>
<dbReference type="SUPFAM" id="SSF48452">
    <property type="entry name" value="TPR-like"/>
    <property type="match status" value="1"/>
</dbReference>
<dbReference type="Proteomes" id="UP000679691">
    <property type="component" value="Unassembled WGS sequence"/>
</dbReference>
<evidence type="ECO:0000256" key="5">
    <source>
        <dbReference type="ARBA" id="ARBA00023237"/>
    </source>
</evidence>
<protein>
    <submittedName>
        <fullName evidence="8">RagB/SusD family nutrient uptake outer membrane protein</fullName>
    </submittedName>
</protein>
<keyword evidence="9" id="KW-1185">Reference proteome</keyword>
<evidence type="ECO:0000256" key="1">
    <source>
        <dbReference type="ARBA" id="ARBA00004442"/>
    </source>
</evidence>
<dbReference type="InterPro" id="IPR033985">
    <property type="entry name" value="SusD-like_N"/>
</dbReference>
<evidence type="ECO:0000313" key="8">
    <source>
        <dbReference type="EMBL" id="MBP3944304.1"/>
    </source>
</evidence>
<dbReference type="Pfam" id="PF14322">
    <property type="entry name" value="SusD-like_3"/>
    <property type="match status" value="1"/>
</dbReference>
<keyword evidence="3" id="KW-0732">Signal</keyword>
<evidence type="ECO:0000259" key="7">
    <source>
        <dbReference type="Pfam" id="PF14322"/>
    </source>
</evidence>
<dbReference type="Pfam" id="PF07980">
    <property type="entry name" value="SusD_RagB"/>
    <property type="match status" value="1"/>
</dbReference>
<dbReference type="RefSeq" id="WP_353547810.1">
    <property type="nucleotide sequence ID" value="NZ_JAGKSB010000016.1"/>
</dbReference>
<comment type="similarity">
    <text evidence="2">Belongs to the SusD family.</text>
</comment>
<evidence type="ECO:0000256" key="4">
    <source>
        <dbReference type="ARBA" id="ARBA00023136"/>
    </source>
</evidence>
<dbReference type="Gene3D" id="1.25.40.390">
    <property type="match status" value="1"/>
</dbReference>
<dbReference type="InterPro" id="IPR011990">
    <property type="entry name" value="TPR-like_helical_dom_sf"/>
</dbReference>
<evidence type="ECO:0000259" key="6">
    <source>
        <dbReference type="Pfam" id="PF07980"/>
    </source>
</evidence>
<sequence>MRHSKLFYIAFSLSTLGLTSCEKDFLERPPLGIVGEDSAYGSLAGLQSLTAGLYNHMRVEDLGFMVGTGYLSMYADEAVPSYTWTTYGPTIPTRSLGWWGYSEVRQVNEFIEKLPTAKVSEPIRARYAAEARFIRAFHYFAMVKRYGGVPLITETQSYQQGNLESLKIPRSTEKQIFDFIDKELQAAIELLPSSYPASEGQNRATKWAALALQSRAMLYAASIASYSTVELNGLVGIPKSDAKSYWEKSRAASEKIIDEGGFSLYQQNPDKAKNFQELFLTADEASNNEGIFVKSYVFPGKGHDFDFYNQPNNFWKDYSSLTNPTLEMVEAFEYIDGTPGKLKVTDADNKPISYSSVEGIFANKDPRLFGTIMTPNTDWAYNGISGKVELRRGIIDNGVKRTSGSINASEVYGSGENRINIVGAAGPLQNSGDATKTGFYLKKYLTQDAAKLGQYGNSVTPYMVFRYGEILLNYAEASMELGLVDDALTATNAIRERAGIAKLQRSQVTLERIRHERRVELAFENHRFWDLKRWRTGTTEINNKQPFSLFPWLMWEEGKSPKDMKYTFEAIATAKNPLTFPAELYYEPIPNNGMPYLIQNVGY</sequence>
<dbReference type="EMBL" id="JAGKSB010000016">
    <property type="protein sequence ID" value="MBP3944304.1"/>
    <property type="molecule type" value="Genomic_DNA"/>
</dbReference>